<dbReference type="PANTHER" id="PTHR43213">
    <property type="entry name" value="BIFUNCTIONAL DTTP/UTP PYROPHOSPHATASE/METHYLTRANSFERASE PROTEIN-RELATED"/>
    <property type="match status" value="1"/>
</dbReference>
<comment type="caution">
    <text evidence="4">Lacks conserved residue(s) required for the propagation of feature annotation.</text>
</comment>
<comment type="function">
    <text evidence="4">Nucleoside triphosphate pyrophosphatase. May have a dual role in cell division arrest and in preventing the incorporation of modified nucleotides into cellular nucleic acids.</text>
</comment>
<comment type="cofactor">
    <cofactor evidence="1 4">
        <name>a divalent metal cation</name>
        <dbReference type="ChEBI" id="CHEBI:60240"/>
    </cofactor>
</comment>
<evidence type="ECO:0000256" key="2">
    <source>
        <dbReference type="ARBA" id="ARBA00022801"/>
    </source>
</evidence>
<sequence length="211" mass="22918">MIFSHSASTPEHNEPARLILGSGSSARKQLLTQAGLSFCVHTAQVDEDILKLEGMKQGLSPSAVALSLAEAKATAVAALHEGCIIGADQMLSCEGDCYDKPAGLAEARDQLKALRGRTHTLHTAVALYMDGAVTWQHVTQSHLRMRFFSDAFLDAYLETEGEHCLHSVGAYRLEGPGLQLFEKIDGDFFSILGLPLLPLLQALREREVIFS</sequence>
<gene>
    <name evidence="5" type="ORF">OQ497_06105</name>
</gene>
<dbReference type="NCBIfam" id="TIGR00172">
    <property type="entry name" value="maf"/>
    <property type="match status" value="1"/>
</dbReference>
<dbReference type="Pfam" id="PF02545">
    <property type="entry name" value="Maf"/>
    <property type="match status" value="1"/>
</dbReference>
<evidence type="ECO:0000256" key="4">
    <source>
        <dbReference type="HAMAP-Rule" id="MF_00528"/>
    </source>
</evidence>
<keyword evidence="4" id="KW-0963">Cytoplasm</keyword>
<dbReference type="PIRSF" id="PIRSF006305">
    <property type="entry name" value="Maf"/>
    <property type="match status" value="1"/>
</dbReference>
<keyword evidence="3 4" id="KW-0546">Nucleotide metabolism</keyword>
<comment type="catalytic activity">
    <reaction evidence="4">
        <text>a ribonucleoside 5'-triphosphate + H2O = a ribonucleoside 5'-phosphate + diphosphate + H(+)</text>
        <dbReference type="Rhea" id="RHEA:23996"/>
        <dbReference type="ChEBI" id="CHEBI:15377"/>
        <dbReference type="ChEBI" id="CHEBI:15378"/>
        <dbReference type="ChEBI" id="CHEBI:33019"/>
        <dbReference type="ChEBI" id="CHEBI:58043"/>
        <dbReference type="ChEBI" id="CHEBI:61557"/>
        <dbReference type="EC" id="3.6.1.9"/>
    </reaction>
</comment>
<evidence type="ECO:0000313" key="5">
    <source>
        <dbReference type="EMBL" id="MCX2563533.1"/>
    </source>
</evidence>
<protein>
    <recommendedName>
        <fullName evidence="4">Nucleoside triphosphate pyrophosphatase</fullName>
        <ecNumber evidence="4">3.6.1.9</ecNumber>
    </recommendedName>
    <alternativeName>
        <fullName evidence="4">Nucleotide pyrophosphatase</fullName>
        <shortName evidence="4">Nucleotide PPase</shortName>
    </alternativeName>
</protein>
<dbReference type="Gene3D" id="3.90.950.10">
    <property type="match status" value="1"/>
</dbReference>
<dbReference type="InterPro" id="IPR003697">
    <property type="entry name" value="Maf-like"/>
</dbReference>
<feature type="active site" description="Proton acceptor" evidence="4">
    <location>
        <position position="88"/>
    </location>
</feature>
<dbReference type="PANTHER" id="PTHR43213:SF5">
    <property type="entry name" value="BIFUNCTIONAL DTTP_UTP PYROPHOSPHATASE_METHYLTRANSFERASE PROTEIN-RELATED"/>
    <property type="match status" value="1"/>
</dbReference>
<dbReference type="EMBL" id="JAPIUZ010000002">
    <property type="protein sequence ID" value="MCX2563533.1"/>
    <property type="molecule type" value="Genomic_DNA"/>
</dbReference>
<proteinExistence type="inferred from homology"/>
<dbReference type="CDD" id="cd00555">
    <property type="entry name" value="Maf"/>
    <property type="match status" value="1"/>
</dbReference>
<comment type="catalytic activity">
    <reaction evidence="4">
        <text>a 2'-deoxyribonucleoside 5'-triphosphate + H2O = a 2'-deoxyribonucleoside 5'-phosphate + diphosphate + H(+)</text>
        <dbReference type="Rhea" id="RHEA:44644"/>
        <dbReference type="ChEBI" id="CHEBI:15377"/>
        <dbReference type="ChEBI" id="CHEBI:15378"/>
        <dbReference type="ChEBI" id="CHEBI:33019"/>
        <dbReference type="ChEBI" id="CHEBI:61560"/>
        <dbReference type="ChEBI" id="CHEBI:65317"/>
        <dbReference type="EC" id="3.6.1.9"/>
    </reaction>
</comment>
<dbReference type="SUPFAM" id="SSF52972">
    <property type="entry name" value="ITPase-like"/>
    <property type="match status" value="1"/>
</dbReference>
<keyword evidence="6" id="KW-1185">Reference proteome</keyword>
<comment type="similarity">
    <text evidence="4">Belongs to the Maf family.</text>
</comment>
<dbReference type="EC" id="3.6.1.9" evidence="4"/>
<evidence type="ECO:0000256" key="1">
    <source>
        <dbReference type="ARBA" id="ARBA00001968"/>
    </source>
</evidence>
<dbReference type="HAMAP" id="MF_00528">
    <property type="entry name" value="Maf"/>
    <property type="match status" value="1"/>
</dbReference>
<dbReference type="RefSeq" id="WP_086553737.1">
    <property type="nucleotide sequence ID" value="NZ_JAPIUZ010000002.1"/>
</dbReference>
<reference evidence="5 6" key="1">
    <citation type="submission" date="2022-11" db="EMBL/GenBank/DDBJ databases">
        <title>Genome sequencing of Acetobacter type strain.</title>
        <authorList>
            <person name="Heo J."/>
            <person name="Lee D."/>
            <person name="Han B.-H."/>
            <person name="Hong S.-B."/>
            <person name="Kwon S.-W."/>
        </authorList>
    </citation>
    <scope>NUCLEOTIDE SEQUENCE [LARGE SCALE GENOMIC DNA]</scope>
    <source>
        <strain evidence="5 6">KACC 21253</strain>
    </source>
</reference>
<accession>A0ABT3QE23</accession>
<evidence type="ECO:0000256" key="3">
    <source>
        <dbReference type="ARBA" id="ARBA00023080"/>
    </source>
</evidence>
<keyword evidence="2 4" id="KW-0378">Hydrolase</keyword>
<dbReference type="InterPro" id="IPR029001">
    <property type="entry name" value="ITPase-like_fam"/>
</dbReference>
<comment type="subcellular location">
    <subcellularLocation>
        <location evidence="4">Cytoplasm</location>
    </subcellularLocation>
</comment>
<dbReference type="Proteomes" id="UP001301152">
    <property type="component" value="Unassembled WGS sequence"/>
</dbReference>
<evidence type="ECO:0000313" key="6">
    <source>
        <dbReference type="Proteomes" id="UP001301152"/>
    </source>
</evidence>
<name>A0ABT3QE23_9PROT</name>
<comment type="caution">
    <text evidence="5">The sequence shown here is derived from an EMBL/GenBank/DDBJ whole genome shotgun (WGS) entry which is preliminary data.</text>
</comment>
<organism evidence="5 6">
    <name type="scientific">Acetobacter thailandicus</name>
    <dbReference type="NCBI Taxonomy" id="1502842"/>
    <lineage>
        <taxon>Bacteria</taxon>
        <taxon>Pseudomonadati</taxon>
        <taxon>Pseudomonadota</taxon>
        <taxon>Alphaproteobacteria</taxon>
        <taxon>Acetobacterales</taxon>
        <taxon>Acetobacteraceae</taxon>
        <taxon>Acetobacter</taxon>
    </lineage>
</organism>